<feature type="non-terminal residue" evidence="1">
    <location>
        <position position="94"/>
    </location>
</feature>
<evidence type="ECO:0000313" key="2">
    <source>
        <dbReference type="Proteomes" id="UP000789366"/>
    </source>
</evidence>
<accession>A0ACA9NEH0</accession>
<organism evidence="1 2">
    <name type="scientific">Cetraspora pellucida</name>
    <dbReference type="NCBI Taxonomy" id="1433469"/>
    <lineage>
        <taxon>Eukaryota</taxon>
        <taxon>Fungi</taxon>
        <taxon>Fungi incertae sedis</taxon>
        <taxon>Mucoromycota</taxon>
        <taxon>Glomeromycotina</taxon>
        <taxon>Glomeromycetes</taxon>
        <taxon>Diversisporales</taxon>
        <taxon>Gigasporaceae</taxon>
        <taxon>Cetraspora</taxon>
    </lineage>
</organism>
<sequence>METTFVDKSVLERIIKNYIVNLPKSKQKKALIDIELLDKIKTILINSKDNFLYDKGTRDWAKKRFWLEEITPDNYKVLVKASNKPVLIAEKFHE</sequence>
<dbReference type="EMBL" id="CAJVPW010013921">
    <property type="protein sequence ID" value="CAG8649609.1"/>
    <property type="molecule type" value="Genomic_DNA"/>
</dbReference>
<proteinExistence type="predicted"/>
<reference evidence="1" key="1">
    <citation type="submission" date="2021-06" db="EMBL/GenBank/DDBJ databases">
        <authorList>
            <person name="Kallberg Y."/>
            <person name="Tangrot J."/>
            <person name="Rosling A."/>
        </authorList>
    </citation>
    <scope>NUCLEOTIDE SEQUENCE</scope>
    <source>
        <strain evidence="1">28 12/20/2015</strain>
    </source>
</reference>
<protein>
    <submittedName>
        <fullName evidence="1">16897_t:CDS:1</fullName>
    </submittedName>
</protein>
<keyword evidence="2" id="KW-1185">Reference proteome</keyword>
<evidence type="ECO:0000313" key="1">
    <source>
        <dbReference type="EMBL" id="CAG8649609.1"/>
    </source>
</evidence>
<gene>
    <name evidence="1" type="ORF">SPELUC_LOCUS8866</name>
</gene>
<dbReference type="Proteomes" id="UP000789366">
    <property type="component" value="Unassembled WGS sequence"/>
</dbReference>
<comment type="caution">
    <text evidence="1">The sequence shown here is derived from an EMBL/GenBank/DDBJ whole genome shotgun (WGS) entry which is preliminary data.</text>
</comment>
<name>A0ACA9NEH0_9GLOM</name>